<feature type="compositionally biased region" description="Polar residues" evidence="1">
    <location>
        <begin position="247"/>
        <end position="267"/>
    </location>
</feature>
<dbReference type="STRING" id="5364.A0A5C3NC14"/>
<protein>
    <recommendedName>
        <fullName evidence="2">GLTSCR protein conserved domain-containing protein</fullName>
    </recommendedName>
</protein>
<evidence type="ECO:0000313" key="3">
    <source>
        <dbReference type="EMBL" id="TFK54437.1"/>
    </source>
</evidence>
<dbReference type="Pfam" id="PF15249">
    <property type="entry name" value="GLTSCR1"/>
    <property type="match status" value="1"/>
</dbReference>
<dbReference type="AlphaFoldDB" id="A0A5C3NC14"/>
<evidence type="ECO:0000313" key="4">
    <source>
        <dbReference type="Proteomes" id="UP000305948"/>
    </source>
</evidence>
<feature type="region of interest" description="Disordered" evidence="1">
    <location>
        <begin position="303"/>
        <end position="335"/>
    </location>
</feature>
<accession>A0A5C3NC14</accession>
<dbReference type="Proteomes" id="UP000305948">
    <property type="component" value="Unassembled WGS sequence"/>
</dbReference>
<proteinExistence type="predicted"/>
<keyword evidence="4" id="KW-1185">Reference proteome</keyword>
<organism evidence="3 4">
    <name type="scientific">Heliocybe sulcata</name>
    <dbReference type="NCBI Taxonomy" id="5364"/>
    <lineage>
        <taxon>Eukaryota</taxon>
        <taxon>Fungi</taxon>
        <taxon>Dikarya</taxon>
        <taxon>Basidiomycota</taxon>
        <taxon>Agaricomycotina</taxon>
        <taxon>Agaricomycetes</taxon>
        <taxon>Gloeophyllales</taxon>
        <taxon>Gloeophyllaceae</taxon>
        <taxon>Heliocybe</taxon>
    </lineage>
</organism>
<feature type="region of interest" description="Disordered" evidence="1">
    <location>
        <begin position="235"/>
        <end position="269"/>
    </location>
</feature>
<evidence type="ECO:0000259" key="2">
    <source>
        <dbReference type="Pfam" id="PF15249"/>
    </source>
</evidence>
<dbReference type="OrthoDB" id="2556847at2759"/>
<gene>
    <name evidence="3" type="ORF">OE88DRAFT_1733096</name>
</gene>
<feature type="domain" description="GLTSCR protein conserved" evidence="2">
    <location>
        <begin position="109"/>
        <end position="223"/>
    </location>
</feature>
<feature type="compositionally biased region" description="Basic and acidic residues" evidence="1">
    <location>
        <begin position="235"/>
        <end position="246"/>
    </location>
</feature>
<feature type="region of interest" description="Disordered" evidence="1">
    <location>
        <begin position="418"/>
        <end position="442"/>
    </location>
</feature>
<feature type="compositionally biased region" description="Pro residues" evidence="1">
    <location>
        <begin position="304"/>
        <end position="313"/>
    </location>
</feature>
<dbReference type="InterPro" id="IPR015671">
    <property type="entry name" value="GSCR1_dom"/>
</dbReference>
<sequence>MSESAGSSNAYNPASAQQWKSFKKGSYGPTFSVDRSVPAVASPITASSSSSSITWPLNGIAHETKPSPVDVSVDAGSSVGSKRRRVLPEEDIRIIAETSAKISALLAGDQLVTLYPEVDEPFVDADDALKRLLPYHIYQQPKEDLDYVAQATRRSKGKGKAKEESDLREEIVETKFAIQCFKRRKALEERFRRARIKSGKRKAPDDIAYMTAQAMLEQERTENALLNQGLRTSRSELETIEREKRMQSLQSRSASNPGQSHTKAQSTQYIHHYRPYPYPYTSTYTQPYTQQYGASPAAAVPAPVYSPAPPQPSAAPTTSAQTAGTPSASTTVSSSVPVQVQLPVSSLPDLARIGITPVPASSVVPGQPPPAAILQSYVGGLVYLDVNVSLLQPAQMSGLTVLLHTIINRGQAVQSASTPATPVEGAQPAVVAATDGGASSGQ</sequence>
<reference evidence="3 4" key="1">
    <citation type="journal article" date="2019" name="Nat. Ecol. Evol.">
        <title>Megaphylogeny resolves global patterns of mushroom evolution.</title>
        <authorList>
            <person name="Varga T."/>
            <person name="Krizsan K."/>
            <person name="Foldi C."/>
            <person name="Dima B."/>
            <person name="Sanchez-Garcia M."/>
            <person name="Sanchez-Ramirez S."/>
            <person name="Szollosi G.J."/>
            <person name="Szarkandi J.G."/>
            <person name="Papp V."/>
            <person name="Albert L."/>
            <person name="Andreopoulos W."/>
            <person name="Angelini C."/>
            <person name="Antonin V."/>
            <person name="Barry K.W."/>
            <person name="Bougher N.L."/>
            <person name="Buchanan P."/>
            <person name="Buyck B."/>
            <person name="Bense V."/>
            <person name="Catcheside P."/>
            <person name="Chovatia M."/>
            <person name="Cooper J."/>
            <person name="Damon W."/>
            <person name="Desjardin D."/>
            <person name="Finy P."/>
            <person name="Geml J."/>
            <person name="Haridas S."/>
            <person name="Hughes K."/>
            <person name="Justo A."/>
            <person name="Karasinski D."/>
            <person name="Kautmanova I."/>
            <person name="Kiss B."/>
            <person name="Kocsube S."/>
            <person name="Kotiranta H."/>
            <person name="LaButti K.M."/>
            <person name="Lechner B.E."/>
            <person name="Liimatainen K."/>
            <person name="Lipzen A."/>
            <person name="Lukacs Z."/>
            <person name="Mihaltcheva S."/>
            <person name="Morgado L.N."/>
            <person name="Niskanen T."/>
            <person name="Noordeloos M.E."/>
            <person name="Ohm R.A."/>
            <person name="Ortiz-Santana B."/>
            <person name="Ovrebo C."/>
            <person name="Racz N."/>
            <person name="Riley R."/>
            <person name="Savchenko A."/>
            <person name="Shiryaev A."/>
            <person name="Soop K."/>
            <person name="Spirin V."/>
            <person name="Szebenyi C."/>
            <person name="Tomsovsky M."/>
            <person name="Tulloss R.E."/>
            <person name="Uehling J."/>
            <person name="Grigoriev I.V."/>
            <person name="Vagvolgyi C."/>
            <person name="Papp T."/>
            <person name="Martin F.M."/>
            <person name="Miettinen O."/>
            <person name="Hibbett D.S."/>
            <person name="Nagy L.G."/>
        </authorList>
    </citation>
    <scope>NUCLEOTIDE SEQUENCE [LARGE SCALE GENOMIC DNA]</scope>
    <source>
        <strain evidence="3 4">OMC1185</strain>
    </source>
</reference>
<dbReference type="EMBL" id="ML213506">
    <property type="protein sequence ID" value="TFK54437.1"/>
    <property type="molecule type" value="Genomic_DNA"/>
</dbReference>
<feature type="compositionally biased region" description="Low complexity" evidence="1">
    <location>
        <begin position="314"/>
        <end position="335"/>
    </location>
</feature>
<evidence type="ECO:0000256" key="1">
    <source>
        <dbReference type="SAM" id="MobiDB-lite"/>
    </source>
</evidence>
<name>A0A5C3NC14_9AGAM</name>